<reference evidence="4" key="1">
    <citation type="submission" date="2023-07" db="EMBL/GenBank/DDBJ databases">
        <title>Two novel species in the genus Flavivirga.</title>
        <authorList>
            <person name="Kwon K."/>
        </authorList>
    </citation>
    <scope>NUCLEOTIDE SEQUENCE</scope>
    <source>
        <strain evidence="4">KCTC 52353</strain>
    </source>
</reference>
<dbReference type="PANTHER" id="PTHR43072">
    <property type="entry name" value="N-ACETYLTRANSFERASE"/>
    <property type="match status" value="1"/>
</dbReference>
<dbReference type="PANTHER" id="PTHR43072:SF23">
    <property type="entry name" value="UPF0039 PROTEIN C11D3.02C"/>
    <property type="match status" value="1"/>
</dbReference>
<evidence type="ECO:0000256" key="2">
    <source>
        <dbReference type="ARBA" id="ARBA00023315"/>
    </source>
</evidence>
<accession>A0ABT8W7W0</accession>
<keyword evidence="5" id="KW-1185">Reference proteome</keyword>
<gene>
    <name evidence="4" type="ORF">Q4Q35_05280</name>
</gene>
<organism evidence="4 5">
    <name type="scientific">Flavivirga aquimarina</name>
    <dbReference type="NCBI Taxonomy" id="2027862"/>
    <lineage>
        <taxon>Bacteria</taxon>
        <taxon>Pseudomonadati</taxon>
        <taxon>Bacteroidota</taxon>
        <taxon>Flavobacteriia</taxon>
        <taxon>Flavobacteriales</taxon>
        <taxon>Flavobacteriaceae</taxon>
        <taxon>Flavivirga</taxon>
    </lineage>
</organism>
<dbReference type="InterPro" id="IPR016181">
    <property type="entry name" value="Acyl_CoA_acyltransferase"/>
</dbReference>
<dbReference type="Gene3D" id="3.40.630.30">
    <property type="match status" value="1"/>
</dbReference>
<dbReference type="PROSITE" id="PS51186">
    <property type="entry name" value="GNAT"/>
    <property type="match status" value="1"/>
</dbReference>
<dbReference type="InterPro" id="IPR000182">
    <property type="entry name" value="GNAT_dom"/>
</dbReference>
<protein>
    <submittedName>
        <fullName evidence="4">GNAT family N-acetyltransferase</fullName>
        <ecNumber evidence="4">2.3.1.-</ecNumber>
    </submittedName>
</protein>
<dbReference type="EMBL" id="JAUOEK010000068">
    <property type="protein sequence ID" value="MDO5969214.1"/>
    <property type="molecule type" value="Genomic_DNA"/>
</dbReference>
<evidence type="ECO:0000313" key="4">
    <source>
        <dbReference type="EMBL" id="MDO5969214.1"/>
    </source>
</evidence>
<dbReference type="RefSeq" id="WP_303276901.1">
    <property type="nucleotide sequence ID" value="NZ_JAUOEK010000068.1"/>
</dbReference>
<name>A0ABT8W7W0_9FLAO</name>
<dbReference type="Pfam" id="PF00583">
    <property type="entry name" value="Acetyltransf_1"/>
    <property type="match status" value="1"/>
</dbReference>
<dbReference type="SUPFAM" id="SSF55729">
    <property type="entry name" value="Acyl-CoA N-acyltransferases (Nat)"/>
    <property type="match status" value="1"/>
</dbReference>
<comment type="caution">
    <text evidence="4">The sequence shown here is derived from an EMBL/GenBank/DDBJ whole genome shotgun (WGS) entry which is preliminary data.</text>
</comment>
<keyword evidence="2 4" id="KW-0012">Acyltransferase</keyword>
<sequence length="163" mass="18409">MEIVVRTLTKNDWSSVSKVYKEGIATRIATFETEVPNWNQWDAKYFSICRFVATIDSKVVGFAVLAPVSKRQVYKGVAEVSVYVSKAFKGMHVGETLLKKIINESEANGVWTLQASIFSENTASINLHLKCGFRVVGIREKIGQLDGVWYDNHFLEKRSSKID</sequence>
<keyword evidence="1 4" id="KW-0808">Transferase</keyword>
<dbReference type="CDD" id="cd04301">
    <property type="entry name" value="NAT_SF"/>
    <property type="match status" value="1"/>
</dbReference>
<evidence type="ECO:0000313" key="5">
    <source>
        <dbReference type="Proteomes" id="UP001176883"/>
    </source>
</evidence>
<proteinExistence type="predicted"/>
<evidence type="ECO:0000256" key="1">
    <source>
        <dbReference type="ARBA" id="ARBA00022679"/>
    </source>
</evidence>
<evidence type="ECO:0000259" key="3">
    <source>
        <dbReference type="PROSITE" id="PS51186"/>
    </source>
</evidence>
<dbReference type="Proteomes" id="UP001176883">
    <property type="component" value="Unassembled WGS sequence"/>
</dbReference>
<dbReference type="EC" id="2.3.1.-" evidence="4"/>
<dbReference type="GO" id="GO:0016746">
    <property type="term" value="F:acyltransferase activity"/>
    <property type="evidence" value="ECO:0007669"/>
    <property type="project" value="UniProtKB-KW"/>
</dbReference>
<feature type="domain" description="N-acetyltransferase" evidence="3">
    <location>
        <begin position="3"/>
        <end position="156"/>
    </location>
</feature>